<evidence type="ECO:0000256" key="4">
    <source>
        <dbReference type="RuleBase" id="RU362029"/>
    </source>
</evidence>
<dbReference type="PANTHER" id="PTHR30041">
    <property type="entry name" value="ARSENATE REDUCTASE"/>
    <property type="match status" value="1"/>
</dbReference>
<evidence type="ECO:0000313" key="5">
    <source>
        <dbReference type="EMBL" id="MFD2261833.1"/>
    </source>
</evidence>
<dbReference type="Pfam" id="PF03960">
    <property type="entry name" value="ArsC"/>
    <property type="match status" value="1"/>
</dbReference>
<proteinExistence type="inferred from homology"/>
<dbReference type="PROSITE" id="PS51353">
    <property type="entry name" value="ARSC"/>
    <property type="match status" value="1"/>
</dbReference>
<evidence type="ECO:0000256" key="1">
    <source>
        <dbReference type="ARBA" id="ARBA00007198"/>
    </source>
</evidence>
<dbReference type="PANTHER" id="PTHR30041:SF4">
    <property type="entry name" value="ARSENATE REDUCTASE"/>
    <property type="match status" value="1"/>
</dbReference>
<keyword evidence="6" id="KW-1185">Reference proteome</keyword>
<evidence type="ECO:0000313" key="6">
    <source>
        <dbReference type="Proteomes" id="UP001597295"/>
    </source>
</evidence>
<comment type="caution">
    <text evidence="5">The sequence shown here is derived from an EMBL/GenBank/DDBJ whole genome shotgun (WGS) entry which is preliminary data.</text>
</comment>
<name>A0ABW5DL33_9PROT</name>
<dbReference type="EMBL" id="JBHUIP010000003">
    <property type="protein sequence ID" value="MFD2261833.1"/>
    <property type="molecule type" value="Genomic_DNA"/>
</dbReference>
<dbReference type="RefSeq" id="WP_379874747.1">
    <property type="nucleotide sequence ID" value="NZ_JBHUIP010000003.1"/>
</dbReference>
<keyword evidence="2 4" id="KW-0560">Oxidoreductase</keyword>
<dbReference type="Proteomes" id="UP001597295">
    <property type="component" value="Unassembled WGS sequence"/>
</dbReference>
<organism evidence="5 6">
    <name type="scientific">Lacibacterium aquatile</name>
    <dbReference type="NCBI Taxonomy" id="1168082"/>
    <lineage>
        <taxon>Bacteria</taxon>
        <taxon>Pseudomonadati</taxon>
        <taxon>Pseudomonadota</taxon>
        <taxon>Alphaproteobacteria</taxon>
        <taxon>Rhodospirillales</taxon>
        <taxon>Rhodospirillaceae</taxon>
    </lineage>
</organism>
<dbReference type="EC" id="1.20.4.1" evidence="4"/>
<reference evidence="6" key="1">
    <citation type="journal article" date="2019" name="Int. J. Syst. Evol. Microbiol.">
        <title>The Global Catalogue of Microorganisms (GCM) 10K type strain sequencing project: providing services to taxonomists for standard genome sequencing and annotation.</title>
        <authorList>
            <consortium name="The Broad Institute Genomics Platform"/>
            <consortium name="The Broad Institute Genome Sequencing Center for Infectious Disease"/>
            <person name="Wu L."/>
            <person name="Ma J."/>
        </authorList>
    </citation>
    <scope>NUCLEOTIDE SEQUENCE [LARGE SCALE GENOMIC DNA]</scope>
    <source>
        <strain evidence="6">CGMCC 1.19062</strain>
    </source>
</reference>
<dbReference type="InterPro" id="IPR006659">
    <property type="entry name" value="Arsenate_reductase"/>
</dbReference>
<dbReference type="Gene3D" id="3.40.30.10">
    <property type="entry name" value="Glutaredoxin"/>
    <property type="match status" value="1"/>
</dbReference>
<dbReference type="GO" id="GO:0008794">
    <property type="term" value="F:arsenate reductase (glutaredoxin) activity"/>
    <property type="evidence" value="ECO:0007669"/>
    <property type="project" value="UniProtKB-EC"/>
</dbReference>
<dbReference type="InterPro" id="IPR006660">
    <property type="entry name" value="Arsenate_reductase-like"/>
</dbReference>
<gene>
    <name evidence="5" type="primary">arsC</name>
    <name evidence="5" type="ORF">ACFSM5_02970</name>
</gene>
<dbReference type="SUPFAM" id="SSF52833">
    <property type="entry name" value="Thioredoxin-like"/>
    <property type="match status" value="1"/>
</dbReference>
<comment type="similarity">
    <text evidence="1 3 4">Belongs to the ArsC family.</text>
</comment>
<comment type="catalytic activity">
    <reaction evidence="4">
        <text>[glutaredoxin]-dithiol + arsenate + glutathione + H(+) = glutathionyl-S-S-[glutaredoxin] + arsenite + H2O</text>
        <dbReference type="Rhea" id="RHEA:22016"/>
        <dbReference type="Rhea" id="RHEA-COMP:10729"/>
        <dbReference type="Rhea" id="RHEA-COMP:17668"/>
        <dbReference type="ChEBI" id="CHEBI:15377"/>
        <dbReference type="ChEBI" id="CHEBI:15378"/>
        <dbReference type="ChEBI" id="CHEBI:29242"/>
        <dbReference type="ChEBI" id="CHEBI:29950"/>
        <dbReference type="ChEBI" id="CHEBI:48597"/>
        <dbReference type="ChEBI" id="CHEBI:57925"/>
        <dbReference type="ChEBI" id="CHEBI:146199"/>
        <dbReference type="EC" id="1.20.4.1"/>
    </reaction>
</comment>
<protein>
    <recommendedName>
        <fullName evidence="4">Arsenate reductase</fullName>
        <ecNumber evidence="4">1.20.4.1</ecNumber>
    </recommendedName>
</protein>
<sequence>MTPVFYHNPRCGKSRAALALLQERGVTVEVVEYLKTPLDRSTLDRLLTALGNDPAVVRRKEAMEAGLNPAGLNRAERIAALLAHPLLLERPILVVGDKAVIGRPPEKVLELL</sequence>
<dbReference type="NCBIfam" id="TIGR00014">
    <property type="entry name" value="arsC"/>
    <property type="match status" value="1"/>
</dbReference>
<accession>A0ABW5DL33</accession>
<evidence type="ECO:0000256" key="3">
    <source>
        <dbReference type="PROSITE-ProRule" id="PRU01282"/>
    </source>
</evidence>
<evidence type="ECO:0000256" key="2">
    <source>
        <dbReference type="ARBA" id="ARBA00023002"/>
    </source>
</evidence>
<dbReference type="InterPro" id="IPR036249">
    <property type="entry name" value="Thioredoxin-like_sf"/>
</dbReference>